<feature type="signal peptide" evidence="1">
    <location>
        <begin position="1"/>
        <end position="22"/>
    </location>
</feature>
<dbReference type="EMBL" id="CAJVRM010000496">
    <property type="protein sequence ID" value="CAG8981601.1"/>
    <property type="molecule type" value="Genomic_DNA"/>
</dbReference>
<organism evidence="2 3">
    <name type="scientific">Hymenoscyphus albidus</name>
    <dbReference type="NCBI Taxonomy" id="595503"/>
    <lineage>
        <taxon>Eukaryota</taxon>
        <taxon>Fungi</taxon>
        <taxon>Dikarya</taxon>
        <taxon>Ascomycota</taxon>
        <taxon>Pezizomycotina</taxon>
        <taxon>Leotiomycetes</taxon>
        <taxon>Helotiales</taxon>
        <taxon>Helotiaceae</taxon>
        <taxon>Hymenoscyphus</taxon>
    </lineage>
</organism>
<keyword evidence="3" id="KW-1185">Reference proteome</keyword>
<evidence type="ECO:0000313" key="2">
    <source>
        <dbReference type="EMBL" id="CAG8981601.1"/>
    </source>
</evidence>
<keyword evidence="1" id="KW-0732">Signal</keyword>
<name>A0A9N9QBS8_9HELO</name>
<reference evidence="2" key="1">
    <citation type="submission" date="2021-07" db="EMBL/GenBank/DDBJ databases">
        <authorList>
            <person name="Durling M."/>
        </authorList>
    </citation>
    <scope>NUCLEOTIDE SEQUENCE</scope>
</reference>
<protein>
    <submittedName>
        <fullName evidence="2">Uncharacterized protein</fullName>
    </submittedName>
</protein>
<accession>A0A9N9QBS8</accession>
<dbReference type="Proteomes" id="UP000701801">
    <property type="component" value="Unassembled WGS sequence"/>
</dbReference>
<evidence type="ECO:0000313" key="3">
    <source>
        <dbReference type="Proteomes" id="UP000701801"/>
    </source>
</evidence>
<evidence type="ECO:0000256" key="1">
    <source>
        <dbReference type="SAM" id="SignalP"/>
    </source>
</evidence>
<dbReference type="AlphaFoldDB" id="A0A9N9QBS8"/>
<proteinExistence type="predicted"/>
<comment type="caution">
    <text evidence="2">The sequence shown here is derived from an EMBL/GenBank/DDBJ whole genome shotgun (WGS) entry which is preliminary data.</text>
</comment>
<sequence length="89" mass="10220">MRIATLQLLLAALAMLSGIAYASEDLPECATADDCYGCNSLGERRCWSEWELWLCMILDMYQQSYSVPILERRYKNAGRSCQVTYKPNR</sequence>
<gene>
    <name evidence="2" type="ORF">HYALB_00009480</name>
</gene>
<feature type="chain" id="PRO_5040278056" evidence="1">
    <location>
        <begin position="23"/>
        <end position="89"/>
    </location>
</feature>